<evidence type="ECO:0000259" key="5">
    <source>
        <dbReference type="PROSITE" id="PS01124"/>
    </source>
</evidence>
<reference evidence="6 7" key="1">
    <citation type="submission" date="2021-07" db="EMBL/GenBank/DDBJ databases">
        <title>Paraburkholderia edwinii protects Aspergillus sp. from phenazines by acting as a toxin sponge.</title>
        <authorList>
            <person name="Dahlstrom K.M."/>
            <person name="Newman D.K."/>
        </authorList>
    </citation>
    <scope>NUCLEOTIDE SEQUENCE [LARGE SCALE GENOMIC DNA]</scope>
    <source>
        <strain evidence="6 7">Pe01</strain>
    </source>
</reference>
<dbReference type="EMBL" id="CP080095">
    <property type="protein sequence ID" value="QYD69004.1"/>
    <property type="molecule type" value="Genomic_DNA"/>
</dbReference>
<dbReference type="Pfam" id="PF02311">
    <property type="entry name" value="AraC_binding"/>
    <property type="match status" value="1"/>
</dbReference>
<name>A0ABX8UJH6_9BURK</name>
<dbReference type="PROSITE" id="PS00041">
    <property type="entry name" value="HTH_ARAC_FAMILY_1"/>
    <property type="match status" value="1"/>
</dbReference>
<sequence>MTLAMEEFYRSNGVELARVRAGAHASFPLHTHAEYVVSANLSGCESICLDGKELSATEGMVTVYNPEAMQSSSFDSGAGDAEFISLYIDCAALVGIGHDNGWLSRSSPPQLTQGVFSCPSLHQHILAAYQAMRDNGNVEFEAAMIELAAALLLSDGHVSDAGAGRSALSARELGPALEYMKSHLSAPATLDALSAVASVNKYQLIRSFKAAMGMTPARYHMQLRLIEARSRLRRGFSVQDVAFELGFFDQSHFINAFKKVLGVSPLRFAEPERFIKPANRE</sequence>
<dbReference type="Gene3D" id="1.10.10.60">
    <property type="entry name" value="Homeodomain-like"/>
    <property type="match status" value="1"/>
</dbReference>
<dbReference type="SMART" id="SM00342">
    <property type="entry name" value="HTH_ARAC"/>
    <property type="match status" value="1"/>
</dbReference>
<keyword evidence="3" id="KW-0010">Activator</keyword>
<evidence type="ECO:0000256" key="2">
    <source>
        <dbReference type="ARBA" id="ARBA00023125"/>
    </source>
</evidence>
<evidence type="ECO:0000313" key="7">
    <source>
        <dbReference type="Proteomes" id="UP000826462"/>
    </source>
</evidence>
<dbReference type="PRINTS" id="PR00032">
    <property type="entry name" value="HTHARAC"/>
</dbReference>
<dbReference type="InterPro" id="IPR018062">
    <property type="entry name" value="HTH_AraC-typ_CS"/>
</dbReference>
<protein>
    <submittedName>
        <fullName evidence="6">AraC family transcriptional regulator</fullName>
    </submittedName>
</protein>
<dbReference type="Pfam" id="PF12833">
    <property type="entry name" value="HTH_18"/>
    <property type="match status" value="1"/>
</dbReference>
<evidence type="ECO:0000313" key="6">
    <source>
        <dbReference type="EMBL" id="QYD69004.1"/>
    </source>
</evidence>
<dbReference type="InterPro" id="IPR037923">
    <property type="entry name" value="HTH-like"/>
</dbReference>
<keyword evidence="1" id="KW-0805">Transcription regulation</keyword>
<keyword evidence="2" id="KW-0238">DNA-binding</keyword>
<keyword evidence="4" id="KW-0804">Transcription</keyword>
<dbReference type="InterPro" id="IPR003313">
    <property type="entry name" value="AraC-bd"/>
</dbReference>
<dbReference type="SUPFAM" id="SSF46689">
    <property type="entry name" value="Homeodomain-like"/>
    <property type="match status" value="2"/>
</dbReference>
<gene>
    <name evidence="6" type="ORF">KZJ38_00970</name>
</gene>
<proteinExistence type="predicted"/>
<organism evidence="6 7">
    <name type="scientific">Paraburkholderia edwinii</name>
    <dbReference type="NCBI Taxonomy" id="2861782"/>
    <lineage>
        <taxon>Bacteria</taxon>
        <taxon>Pseudomonadati</taxon>
        <taxon>Pseudomonadota</taxon>
        <taxon>Betaproteobacteria</taxon>
        <taxon>Burkholderiales</taxon>
        <taxon>Burkholderiaceae</taxon>
        <taxon>Paraburkholderia</taxon>
    </lineage>
</organism>
<dbReference type="Proteomes" id="UP000826462">
    <property type="component" value="Chromosome 1"/>
</dbReference>
<dbReference type="SUPFAM" id="SSF51215">
    <property type="entry name" value="Regulatory protein AraC"/>
    <property type="match status" value="1"/>
</dbReference>
<evidence type="ECO:0000256" key="3">
    <source>
        <dbReference type="ARBA" id="ARBA00023159"/>
    </source>
</evidence>
<dbReference type="PANTHER" id="PTHR46796:SF2">
    <property type="entry name" value="TRANSCRIPTIONAL REGULATORY PROTEIN"/>
    <property type="match status" value="1"/>
</dbReference>
<dbReference type="InterPro" id="IPR050204">
    <property type="entry name" value="AraC_XylS_family_regulators"/>
</dbReference>
<feature type="domain" description="HTH araC/xylS-type" evidence="5">
    <location>
        <begin position="174"/>
        <end position="271"/>
    </location>
</feature>
<dbReference type="RefSeq" id="WP_219798379.1">
    <property type="nucleotide sequence ID" value="NZ_CP080095.1"/>
</dbReference>
<dbReference type="PANTHER" id="PTHR46796">
    <property type="entry name" value="HTH-TYPE TRANSCRIPTIONAL ACTIVATOR RHAS-RELATED"/>
    <property type="match status" value="1"/>
</dbReference>
<evidence type="ECO:0000256" key="4">
    <source>
        <dbReference type="ARBA" id="ARBA00023163"/>
    </source>
</evidence>
<keyword evidence="7" id="KW-1185">Reference proteome</keyword>
<dbReference type="PROSITE" id="PS01124">
    <property type="entry name" value="HTH_ARAC_FAMILY_2"/>
    <property type="match status" value="1"/>
</dbReference>
<accession>A0ABX8UJH6</accession>
<evidence type="ECO:0000256" key="1">
    <source>
        <dbReference type="ARBA" id="ARBA00023015"/>
    </source>
</evidence>
<dbReference type="InterPro" id="IPR009057">
    <property type="entry name" value="Homeodomain-like_sf"/>
</dbReference>
<dbReference type="InterPro" id="IPR018060">
    <property type="entry name" value="HTH_AraC"/>
</dbReference>
<dbReference type="InterPro" id="IPR020449">
    <property type="entry name" value="Tscrpt_reg_AraC-type_HTH"/>
</dbReference>